<dbReference type="EMBL" id="JAWNGG020000159">
    <property type="protein sequence ID" value="KAK9298991.1"/>
    <property type="molecule type" value="Genomic_DNA"/>
</dbReference>
<reference evidence="1 2" key="1">
    <citation type="submission" date="2024-05" db="EMBL/GenBank/DDBJ databases">
        <title>The nuclear and mitochondrial genome assemblies of Tetragonisca angustula (Apidae: Meliponini), a tiny yet remarkable pollinator in the Neotropics.</title>
        <authorList>
            <person name="Ferrari R."/>
            <person name="Ricardo P.C."/>
            <person name="Dias F.C."/>
            <person name="Araujo N.S."/>
            <person name="Soares D.O."/>
            <person name="Zhou Q.-S."/>
            <person name="Zhu C.-D."/>
            <person name="Coutinho L."/>
            <person name="Airas M.C."/>
            <person name="Batista T.M."/>
        </authorList>
    </citation>
    <scope>NUCLEOTIDE SEQUENCE [LARGE SCALE GENOMIC DNA]</scope>
    <source>
        <strain evidence="1">ASF017062</strain>
        <tissue evidence="1">Abdomen</tissue>
    </source>
</reference>
<evidence type="ECO:0000313" key="2">
    <source>
        <dbReference type="Proteomes" id="UP001432146"/>
    </source>
</evidence>
<protein>
    <submittedName>
        <fullName evidence="1">Uncharacterized protein</fullName>
    </submittedName>
</protein>
<gene>
    <name evidence="1" type="ORF">QLX08_007898</name>
</gene>
<keyword evidence="2" id="KW-1185">Reference proteome</keyword>
<name>A0AAW0ZQM0_9HYME</name>
<dbReference type="AlphaFoldDB" id="A0AAW0ZQM0"/>
<dbReference type="Proteomes" id="UP001432146">
    <property type="component" value="Unassembled WGS sequence"/>
</dbReference>
<sequence>MCFNCFYVSDIAGECHKCAEIHHTLLHGEDNEITKQSGNCSVEPKYLTAYCSTTIVRNHILLPTSVFKIQKTVDDCMNEYSLFVNVGLNHAIELSWETDEQVNHNSKCGRHFQEIVSRDKIGIPSNDKITRLGESRNQAEKLNRETTVY</sequence>
<proteinExistence type="predicted"/>
<evidence type="ECO:0000313" key="1">
    <source>
        <dbReference type="EMBL" id="KAK9298991.1"/>
    </source>
</evidence>
<organism evidence="1 2">
    <name type="scientific">Tetragonisca angustula</name>
    <dbReference type="NCBI Taxonomy" id="166442"/>
    <lineage>
        <taxon>Eukaryota</taxon>
        <taxon>Metazoa</taxon>
        <taxon>Ecdysozoa</taxon>
        <taxon>Arthropoda</taxon>
        <taxon>Hexapoda</taxon>
        <taxon>Insecta</taxon>
        <taxon>Pterygota</taxon>
        <taxon>Neoptera</taxon>
        <taxon>Endopterygota</taxon>
        <taxon>Hymenoptera</taxon>
        <taxon>Apocrita</taxon>
        <taxon>Aculeata</taxon>
        <taxon>Apoidea</taxon>
        <taxon>Anthophila</taxon>
        <taxon>Apidae</taxon>
        <taxon>Tetragonisca</taxon>
    </lineage>
</organism>
<comment type="caution">
    <text evidence="1">The sequence shown here is derived from an EMBL/GenBank/DDBJ whole genome shotgun (WGS) entry which is preliminary data.</text>
</comment>
<accession>A0AAW0ZQM0</accession>